<dbReference type="SUPFAM" id="SSF102645">
    <property type="entry name" value="CoaB-like"/>
    <property type="match status" value="1"/>
</dbReference>
<feature type="domain" description="DNA/pantothenate metabolism flavoprotein C-terminal" evidence="1">
    <location>
        <begin position="5"/>
        <end position="221"/>
    </location>
</feature>
<reference evidence="2" key="1">
    <citation type="journal article" date="2015" name="Nature">
        <title>Complex archaea that bridge the gap between prokaryotes and eukaryotes.</title>
        <authorList>
            <person name="Spang A."/>
            <person name="Saw J.H."/>
            <person name="Jorgensen S.L."/>
            <person name="Zaremba-Niedzwiedzka K."/>
            <person name="Martijn J."/>
            <person name="Lind A.E."/>
            <person name="van Eijk R."/>
            <person name="Schleper C."/>
            <person name="Guy L."/>
            <person name="Ettema T.J."/>
        </authorList>
    </citation>
    <scope>NUCLEOTIDE SEQUENCE</scope>
</reference>
<dbReference type="AlphaFoldDB" id="A0A0F9GJW1"/>
<organism evidence="2">
    <name type="scientific">marine sediment metagenome</name>
    <dbReference type="NCBI Taxonomy" id="412755"/>
    <lineage>
        <taxon>unclassified sequences</taxon>
        <taxon>metagenomes</taxon>
        <taxon>ecological metagenomes</taxon>
    </lineage>
</organism>
<dbReference type="GO" id="GO:0003824">
    <property type="term" value="F:catalytic activity"/>
    <property type="evidence" value="ECO:0007669"/>
    <property type="project" value="UniProtKB-ARBA"/>
</dbReference>
<dbReference type="Pfam" id="PF04127">
    <property type="entry name" value="DFP"/>
    <property type="match status" value="1"/>
</dbReference>
<protein>
    <recommendedName>
        <fullName evidence="1">DNA/pantothenate metabolism flavoprotein C-terminal domain-containing protein</fullName>
    </recommendedName>
</protein>
<proteinExistence type="predicted"/>
<gene>
    <name evidence="2" type="ORF">LCGC14_1817780</name>
</gene>
<dbReference type="Gene3D" id="3.40.50.10300">
    <property type="entry name" value="CoaB-like"/>
    <property type="match status" value="1"/>
</dbReference>
<dbReference type="InterPro" id="IPR035929">
    <property type="entry name" value="CoaB-like_sf"/>
</dbReference>
<comment type="caution">
    <text evidence="2">The sequence shown here is derived from an EMBL/GenBank/DDBJ whole genome shotgun (WGS) entry which is preliminary data.</text>
</comment>
<sequence length="227" mass="25391">MFPLDRKKILITAGSTRGYLDVVRYITNTSTGKLGTEIALEAMRNGAIVTFLYGKDSLFPVIKNHTVIRSSQLKLIEIETNNDLIKILQKRLRDKRYDAIVHAMAIADYVPAKPKSNKTPSGKKELIVKLVRTPKVISVIGDIWPGALLVGFKLEVNKTKEELIKIARGFLKRSKADLIIANDCKNISRSRHTAYMVSDDSDKPGTLKSKKEIAKGIILYLEKGLNK</sequence>
<dbReference type="EMBL" id="LAZR01017754">
    <property type="protein sequence ID" value="KKL99103.1"/>
    <property type="molecule type" value="Genomic_DNA"/>
</dbReference>
<accession>A0A0F9GJW1</accession>
<evidence type="ECO:0000313" key="2">
    <source>
        <dbReference type="EMBL" id="KKL99103.1"/>
    </source>
</evidence>
<dbReference type="GO" id="GO:0015937">
    <property type="term" value="P:coenzyme A biosynthetic process"/>
    <property type="evidence" value="ECO:0007669"/>
    <property type="project" value="UniProtKB-ARBA"/>
</dbReference>
<name>A0A0F9GJW1_9ZZZZ</name>
<dbReference type="InterPro" id="IPR007085">
    <property type="entry name" value="DNA/pantothenate-metab_flavo_C"/>
</dbReference>
<evidence type="ECO:0000259" key="1">
    <source>
        <dbReference type="Pfam" id="PF04127"/>
    </source>
</evidence>